<dbReference type="OrthoDB" id="9814290at2"/>
<dbReference type="PANTHER" id="PTHR30071">
    <property type="entry name" value="HEME EXPORTER PROTEIN C"/>
    <property type="match status" value="1"/>
</dbReference>
<evidence type="ECO:0000256" key="5">
    <source>
        <dbReference type="ARBA" id="ARBA00022748"/>
    </source>
</evidence>
<accession>A0A511N7M3</accession>
<evidence type="ECO:0000259" key="9">
    <source>
        <dbReference type="Pfam" id="PF01578"/>
    </source>
</evidence>
<keyword evidence="11" id="KW-1185">Reference proteome</keyword>
<dbReference type="Pfam" id="PF01578">
    <property type="entry name" value="Cytochrom_C_asm"/>
    <property type="match status" value="1"/>
</dbReference>
<feature type="transmembrane region" description="Helical" evidence="8">
    <location>
        <begin position="140"/>
        <end position="164"/>
    </location>
</feature>
<feature type="domain" description="Cytochrome c assembly protein" evidence="9">
    <location>
        <begin position="8"/>
        <end position="166"/>
    </location>
</feature>
<evidence type="ECO:0000256" key="8">
    <source>
        <dbReference type="SAM" id="Phobius"/>
    </source>
</evidence>
<sequence length="232" mass="26435">MKDKVTPILGILTLLSFAAGLFYAFTAPPDVNQKELVRIFYIHMPVALMSYVAYFVALGYSLAYLITKNRRFDRLAYSSAEVGVLFTALTLLGGSLWAKPTWGTYWTWDPRLTTTLIGFLIYVGYFIIRGLIEDPDRRARVAAVIGIVGTLYVPINYMSVYWWRSIHQTPTLKLLGDLEFSADPRMGIALMCMFVAFVVGFIYLVRFRAVAAHRIEAKEDRLMEQSFKEGRI</sequence>
<evidence type="ECO:0000256" key="1">
    <source>
        <dbReference type="ARBA" id="ARBA00004141"/>
    </source>
</evidence>
<dbReference type="RefSeq" id="WP_146888297.1">
    <property type="nucleotide sequence ID" value="NZ_BJXB01000025.1"/>
</dbReference>
<organism evidence="10 11">
    <name type="scientific">Deinococcus cellulosilyticus (strain DSM 18568 / NBRC 106333 / KACC 11606 / 5516J-15)</name>
    <dbReference type="NCBI Taxonomy" id="1223518"/>
    <lineage>
        <taxon>Bacteria</taxon>
        <taxon>Thermotogati</taxon>
        <taxon>Deinococcota</taxon>
        <taxon>Deinococci</taxon>
        <taxon>Deinococcales</taxon>
        <taxon>Deinococcaceae</taxon>
        <taxon>Deinococcus</taxon>
    </lineage>
</organism>
<dbReference type="InterPro" id="IPR045062">
    <property type="entry name" value="Cyt_c_biogenesis_CcsA/CcmC"/>
</dbReference>
<dbReference type="GO" id="GO:0020037">
    <property type="term" value="F:heme binding"/>
    <property type="evidence" value="ECO:0007669"/>
    <property type="project" value="InterPro"/>
</dbReference>
<evidence type="ECO:0000256" key="3">
    <source>
        <dbReference type="ARBA" id="ARBA00016463"/>
    </source>
</evidence>
<feature type="transmembrane region" description="Helical" evidence="8">
    <location>
        <begin position="110"/>
        <end position="128"/>
    </location>
</feature>
<comment type="subcellular location">
    <subcellularLocation>
        <location evidence="1">Membrane</location>
        <topology evidence="1">Multi-pass membrane protein</topology>
    </subcellularLocation>
</comment>
<dbReference type="GO" id="GO:0017004">
    <property type="term" value="P:cytochrome complex assembly"/>
    <property type="evidence" value="ECO:0007669"/>
    <property type="project" value="UniProtKB-KW"/>
</dbReference>
<dbReference type="PRINTS" id="PR01386">
    <property type="entry name" value="CCMCBIOGNSIS"/>
</dbReference>
<dbReference type="Proteomes" id="UP000321306">
    <property type="component" value="Unassembled WGS sequence"/>
</dbReference>
<proteinExistence type="inferred from homology"/>
<name>A0A511N7M3_DEIC1</name>
<feature type="transmembrane region" description="Helical" evidence="8">
    <location>
        <begin position="75"/>
        <end position="98"/>
    </location>
</feature>
<evidence type="ECO:0000313" key="10">
    <source>
        <dbReference type="EMBL" id="GEM48843.1"/>
    </source>
</evidence>
<dbReference type="GO" id="GO:0015232">
    <property type="term" value="F:heme transmembrane transporter activity"/>
    <property type="evidence" value="ECO:0007669"/>
    <property type="project" value="InterPro"/>
</dbReference>
<comment type="similarity">
    <text evidence="2">Belongs to the CcmC/CycZ/HelC family.</text>
</comment>
<comment type="caution">
    <text evidence="10">The sequence shown here is derived from an EMBL/GenBank/DDBJ whole genome shotgun (WGS) entry which is preliminary data.</text>
</comment>
<protein>
    <recommendedName>
        <fullName evidence="3">Heme exporter protein C</fullName>
    </recommendedName>
</protein>
<feature type="transmembrane region" description="Helical" evidence="8">
    <location>
        <begin position="184"/>
        <end position="205"/>
    </location>
</feature>
<evidence type="ECO:0000256" key="6">
    <source>
        <dbReference type="ARBA" id="ARBA00022989"/>
    </source>
</evidence>
<keyword evidence="7 8" id="KW-0472">Membrane</keyword>
<evidence type="ECO:0000313" key="11">
    <source>
        <dbReference type="Proteomes" id="UP000321306"/>
    </source>
</evidence>
<reference evidence="10 11" key="1">
    <citation type="submission" date="2019-07" db="EMBL/GenBank/DDBJ databases">
        <title>Whole genome shotgun sequence of Deinococcus cellulosilyticus NBRC 106333.</title>
        <authorList>
            <person name="Hosoyama A."/>
            <person name="Uohara A."/>
            <person name="Ohji S."/>
            <person name="Ichikawa N."/>
        </authorList>
    </citation>
    <scope>NUCLEOTIDE SEQUENCE [LARGE SCALE GENOMIC DNA]</scope>
    <source>
        <strain evidence="10 11">NBRC 106333</strain>
    </source>
</reference>
<dbReference type="AlphaFoldDB" id="A0A511N7M3"/>
<keyword evidence="4 8" id="KW-0812">Transmembrane</keyword>
<keyword evidence="5" id="KW-0201">Cytochrome c-type biogenesis</keyword>
<gene>
    <name evidence="10" type="ORF">DC3_44780</name>
</gene>
<feature type="transmembrane region" description="Helical" evidence="8">
    <location>
        <begin position="40"/>
        <end position="63"/>
    </location>
</feature>
<dbReference type="InterPro" id="IPR003557">
    <property type="entry name" value="Cyt_c_biogenesis_CcmC"/>
</dbReference>
<evidence type="ECO:0000256" key="2">
    <source>
        <dbReference type="ARBA" id="ARBA00005840"/>
    </source>
</evidence>
<evidence type="ECO:0000256" key="7">
    <source>
        <dbReference type="ARBA" id="ARBA00023136"/>
    </source>
</evidence>
<dbReference type="PANTHER" id="PTHR30071:SF1">
    <property type="entry name" value="CYTOCHROME B_B6 PROTEIN-RELATED"/>
    <property type="match status" value="1"/>
</dbReference>
<dbReference type="EMBL" id="BJXB01000025">
    <property type="protein sequence ID" value="GEM48843.1"/>
    <property type="molecule type" value="Genomic_DNA"/>
</dbReference>
<dbReference type="InterPro" id="IPR002541">
    <property type="entry name" value="Cyt_c_assembly"/>
</dbReference>
<keyword evidence="6 8" id="KW-1133">Transmembrane helix</keyword>
<dbReference type="GO" id="GO:0005886">
    <property type="term" value="C:plasma membrane"/>
    <property type="evidence" value="ECO:0007669"/>
    <property type="project" value="TreeGrafter"/>
</dbReference>
<evidence type="ECO:0000256" key="4">
    <source>
        <dbReference type="ARBA" id="ARBA00022692"/>
    </source>
</evidence>